<dbReference type="InterPro" id="IPR016195">
    <property type="entry name" value="Pol/histidinol_Pase-like"/>
</dbReference>
<dbReference type="EMBL" id="QLTW01000010">
    <property type="protein sequence ID" value="MBT9144530.1"/>
    <property type="molecule type" value="Genomic_DNA"/>
</dbReference>
<protein>
    <submittedName>
        <fullName evidence="2">5'-3' exoribonuclease</fullName>
        <ecNumber evidence="2">3.1.13.-</ecNumber>
    </submittedName>
</protein>
<dbReference type="InterPro" id="IPR004013">
    <property type="entry name" value="PHP_dom"/>
</dbReference>
<evidence type="ECO:0000259" key="1">
    <source>
        <dbReference type="SMART" id="SM00481"/>
    </source>
</evidence>
<dbReference type="Gene3D" id="3.20.20.140">
    <property type="entry name" value="Metal-dependent hydrolases"/>
    <property type="match status" value="1"/>
</dbReference>
<comment type="caution">
    <text evidence="2">The sequence shown here is derived from an EMBL/GenBank/DDBJ whole genome shotgun (WGS) entry which is preliminary data.</text>
</comment>
<dbReference type="AlphaFoldDB" id="A0A9E2BF96"/>
<evidence type="ECO:0000313" key="3">
    <source>
        <dbReference type="Proteomes" id="UP000811545"/>
    </source>
</evidence>
<accession>A0A9E2BF96</accession>
<sequence length="278" mass="31412">MLRVGDLHLHSFYSDGEHSINSLKDLSRKAGLDFIAITDHDTLDHFTDKSISSSDTLEIIKGVEISTIENEIDYHIIGYFVSPENEDLKNLIHNLSIFRDERIRIMIENLAKKGIELFFEEVQNKTRKDFLSRNLIAEVLLDKGYIKSIPEAFTFDFIGNTSESYLRGFSVSPAKVINIIHFAGGVAILAHPGNTPGRTEVVGMQELTMLKDFGLDGLEVFQPKHSLEDIKRFVCQANLLNLTITGGSDFHGKYSPEIQLGMVRLPEKYLEALKKLKQ</sequence>
<dbReference type="EC" id="3.1.13.-" evidence="2"/>
<dbReference type="Gene3D" id="1.10.150.650">
    <property type="match status" value="1"/>
</dbReference>
<dbReference type="Pfam" id="PF02811">
    <property type="entry name" value="PHP"/>
    <property type="match status" value="1"/>
</dbReference>
<dbReference type="Proteomes" id="UP000811545">
    <property type="component" value="Unassembled WGS sequence"/>
</dbReference>
<dbReference type="GO" id="GO:0035312">
    <property type="term" value="F:5'-3' DNA exonuclease activity"/>
    <property type="evidence" value="ECO:0007669"/>
    <property type="project" value="TreeGrafter"/>
</dbReference>
<evidence type="ECO:0000313" key="2">
    <source>
        <dbReference type="EMBL" id="MBT9144530.1"/>
    </source>
</evidence>
<dbReference type="SMART" id="SM00481">
    <property type="entry name" value="POLIIIAc"/>
    <property type="match status" value="1"/>
</dbReference>
<dbReference type="SUPFAM" id="SSF89550">
    <property type="entry name" value="PHP domain-like"/>
    <property type="match status" value="1"/>
</dbReference>
<dbReference type="PANTHER" id="PTHR42924:SF3">
    <property type="entry name" value="POLYMERASE_HISTIDINOL PHOSPHATASE N-TERMINAL DOMAIN-CONTAINING PROTEIN"/>
    <property type="match status" value="1"/>
</dbReference>
<feature type="domain" description="Polymerase/histidinol phosphatase N-terminal" evidence="1">
    <location>
        <begin position="5"/>
        <end position="69"/>
    </location>
</feature>
<dbReference type="CDD" id="cd07438">
    <property type="entry name" value="PHP_HisPPase_AMP"/>
    <property type="match status" value="1"/>
</dbReference>
<organism evidence="2 3">
    <name type="scientific">Psychracetigena formicireducens</name>
    <dbReference type="NCBI Taxonomy" id="2986056"/>
    <lineage>
        <taxon>Bacteria</taxon>
        <taxon>Bacillati</taxon>
        <taxon>Candidatus Lithacetigenota</taxon>
        <taxon>Candidatus Psychracetigena</taxon>
    </lineage>
</organism>
<reference evidence="2 3" key="1">
    <citation type="journal article" date="2021" name="bioRxiv">
        <title>Unique metabolic strategies in Hadean analogues reveal hints for primordial physiology.</title>
        <authorList>
            <person name="Nobu M.K."/>
            <person name="Nakai R."/>
            <person name="Tamazawa S."/>
            <person name="Mori H."/>
            <person name="Toyoda A."/>
            <person name="Ijiri A."/>
            <person name="Suzuki S."/>
            <person name="Kurokawa K."/>
            <person name="Kamagata Y."/>
            <person name="Tamaki H."/>
        </authorList>
    </citation>
    <scope>NUCLEOTIDE SEQUENCE [LARGE SCALE GENOMIC DNA]</scope>
    <source>
        <strain evidence="2">BS525</strain>
    </source>
</reference>
<gene>
    <name evidence="2" type="primary">yciV</name>
    <name evidence="2" type="ORF">DDT42_00371</name>
</gene>
<dbReference type="InterPro" id="IPR003141">
    <property type="entry name" value="Pol/His_phosphatase_N"/>
</dbReference>
<name>A0A9E2BF96_PSYF1</name>
<dbReference type="PANTHER" id="PTHR42924">
    <property type="entry name" value="EXONUCLEASE"/>
    <property type="match status" value="1"/>
</dbReference>
<keyword evidence="2" id="KW-0378">Hydrolase</keyword>
<dbReference type="GO" id="GO:0004534">
    <property type="term" value="F:5'-3' RNA exonuclease activity"/>
    <property type="evidence" value="ECO:0007669"/>
    <property type="project" value="TreeGrafter"/>
</dbReference>
<proteinExistence type="predicted"/>
<dbReference type="InterPro" id="IPR052018">
    <property type="entry name" value="PHP_domain"/>
</dbReference>